<feature type="non-terminal residue" evidence="2">
    <location>
        <position position="1"/>
    </location>
</feature>
<reference evidence="2" key="1">
    <citation type="submission" date="2018-05" db="EMBL/GenBank/DDBJ databases">
        <authorList>
            <person name="Lanie J.A."/>
            <person name="Ng W.-L."/>
            <person name="Kazmierczak K.M."/>
            <person name="Andrzejewski T.M."/>
            <person name="Davidsen T.M."/>
            <person name="Wayne K.J."/>
            <person name="Tettelin H."/>
            <person name="Glass J.I."/>
            <person name="Rusch D."/>
            <person name="Podicherti R."/>
            <person name="Tsui H.-C.T."/>
            <person name="Winkler M.E."/>
        </authorList>
    </citation>
    <scope>NUCLEOTIDE SEQUENCE</scope>
</reference>
<dbReference type="GO" id="GO:0005829">
    <property type="term" value="C:cytosol"/>
    <property type="evidence" value="ECO:0007669"/>
    <property type="project" value="TreeGrafter"/>
</dbReference>
<dbReference type="Pfam" id="PF00296">
    <property type="entry name" value="Bac_luciferase"/>
    <property type="match status" value="1"/>
</dbReference>
<evidence type="ECO:0000313" key="2">
    <source>
        <dbReference type="EMBL" id="SVE11562.1"/>
    </source>
</evidence>
<feature type="domain" description="Luciferase-like" evidence="1">
    <location>
        <begin position="1"/>
        <end position="211"/>
    </location>
</feature>
<dbReference type="EMBL" id="UINC01195139">
    <property type="protein sequence ID" value="SVE11562.1"/>
    <property type="molecule type" value="Genomic_DNA"/>
</dbReference>
<dbReference type="Gene3D" id="3.20.20.30">
    <property type="entry name" value="Luciferase-like domain"/>
    <property type="match status" value="1"/>
</dbReference>
<dbReference type="GO" id="GO:0016705">
    <property type="term" value="F:oxidoreductase activity, acting on paired donors, with incorporation or reduction of molecular oxygen"/>
    <property type="evidence" value="ECO:0007669"/>
    <property type="project" value="InterPro"/>
</dbReference>
<proteinExistence type="predicted"/>
<gene>
    <name evidence="2" type="ORF">METZ01_LOCUS464416</name>
</gene>
<evidence type="ECO:0000259" key="1">
    <source>
        <dbReference type="Pfam" id="PF00296"/>
    </source>
</evidence>
<dbReference type="SUPFAM" id="SSF51679">
    <property type="entry name" value="Bacterial luciferase-like"/>
    <property type="match status" value="1"/>
</dbReference>
<sequence length="249" mass="27650">ELADQAEIAESMGFDSFWLPENHFTGPAAIPSPLMLLAAIASRTSRIRLGSTSYLLPIRNPILAAEEVAVLDRLSGGRVILGIGRGFQDAMFKIFNIPTKQKRAIFRENLNTMISAWRGEPIERHDGQELFLSPLPVQQPYPPLWVAAFGPLAIKQAGHLGLPYIASPVESLTSLQTNIEQHRQHAAEAGHVEISTTPIMRTVFVTDDSKLERRVKESLKTESAARIRDNQTSVEDWAIVGSRQYVDDK</sequence>
<dbReference type="InterPro" id="IPR011251">
    <property type="entry name" value="Luciferase-like_dom"/>
</dbReference>
<dbReference type="InterPro" id="IPR036661">
    <property type="entry name" value="Luciferase-like_sf"/>
</dbReference>
<protein>
    <recommendedName>
        <fullName evidence="1">Luciferase-like domain-containing protein</fullName>
    </recommendedName>
</protein>
<name>A0A383AV13_9ZZZZ</name>
<dbReference type="InterPro" id="IPR050766">
    <property type="entry name" value="Bact_Lucif_Oxidored"/>
</dbReference>
<dbReference type="AlphaFoldDB" id="A0A383AV13"/>
<dbReference type="PANTHER" id="PTHR30137:SF6">
    <property type="entry name" value="LUCIFERASE-LIKE MONOOXYGENASE"/>
    <property type="match status" value="1"/>
</dbReference>
<dbReference type="CDD" id="cd00347">
    <property type="entry name" value="Flavin_utilizing_monoxygenases"/>
    <property type="match status" value="1"/>
</dbReference>
<accession>A0A383AV13</accession>
<organism evidence="2">
    <name type="scientific">marine metagenome</name>
    <dbReference type="NCBI Taxonomy" id="408172"/>
    <lineage>
        <taxon>unclassified sequences</taxon>
        <taxon>metagenomes</taxon>
        <taxon>ecological metagenomes</taxon>
    </lineage>
</organism>
<feature type="non-terminal residue" evidence="2">
    <location>
        <position position="249"/>
    </location>
</feature>
<dbReference type="PANTHER" id="PTHR30137">
    <property type="entry name" value="LUCIFERASE-LIKE MONOOXYGENASE"/>
    <property type="match status" value="1"/>
</dbReference>